<gene>
    <name evidence="1" type="ORF">Tci_026156</name>
</gene>
<organism evidence="1">
    <name type="scientific">Tanacetum cinerariifolium</name>
    <name type="common">Dalmatian daisy</name>
    <name type="synonym">Chrysanthemum cinerariifolium</name>
    <dbReference type="NCBI Taxonomy" id="118510"/>
    <lineage>
        <taxon>Eukaryota</taxon>
        <taxon>Viridiplantae</taxon>
        <taxon>Streptophyta</taxon>
        <taxon>Embryophyta</taxon>
        <taxon>Tracheophyta</taxon>
        <taxon>Spermatophyta</taxon>
        <taxon>Magnoliopsida</taxon>
        <taxon>eudicotyledons</taxon>
        <taxon>Gunneridae</taxon>
        <taxon>Pentapetalae</taxon>
        <taxon>asterids</taxon>
        <taxon>campanulids</taxon>
        <taxon>Asterales</taxon>
        <taxon>Asteraceae</taxon>
        <taxon>Asteroideae</taxon>
        <taxon>Anthemideae</taxon>
        <taxon>Anthemidinae</taxon>
        <taxon>Tanacetum</taxon>
    </lineage>
</organism>
<proteinExistence type="predicted"/>
<protein>
    <submittedName>
        <fullName evidence="1">Uncharacterized protein</fullName>
    </submittedName>
</protein>
<dbReference type="AlphaFoldDB" id="A0A6L2KXF7"/>
<comment type="caution">
    <text evidence="1">The sequence shown here is derived from an EMBL/GenBank/DDBJ whole genome shotgun (WGS) entry which is preliminary data.</text>
</comment>
<sequence length="78" mass="9032">MGNNFILYVRFSDSELVVIDVSSSSSTNVINLEKKRGMEKRVMFRRGIRVKNNTFDEAEKQMRQIMSNGFDAPLKLPF</sequence>
<accession>A0A6L2KXF7</accession>
<evidence type="ECO:0000313" key="1">
    <source>
        <dbReference type="EMBL" id="GEU54178.1"/>
    </source>
</evidence>
<name>A0A6L2KXF7_TANCI</name>
<reference evidence="1" key="1">
    <citation type="journal article" date="2019" name="Sci. Rep.">
        <title>Draft genome of Tanacetum cinerariifolium, the natural source of mosquito coil.</title>
        <authorList>
            <person name="Yamashiro T."/>
            <person name="Shiraishi A."/>
            <person name="Satake H."/>
            <person name="Nakayama K."/>
        </authorList>
    </citation>
    <scope>NUCLEOTIDE SEQUENCE</scope>
</reference>
<dbReference type="EMBL" id="BKCJ010003292">
    <property type="protein sequence ID" value="GEU54178.1"/>
    <property type="molecule type" value="Genomic_DNA"/>
</dbReference>